<evidence type="ECO:0000313" key="2">
    <source>
        <dbReference type="EMBL" id="TDC28334.1"/>
    </source>
</evidence>
<feature type="compositionally biased region" description="Basic and acidic residues" evidence="1">
    <location>
        <begin position="181"/>
        <end position="209"/>
    </location>
</feature>
<gene>
    <name evidence="2" type="ORF">E1261_18795</name>
</gene>
<dbReference type="OrthoDB" id="3827740at2"/>
<evidence type="ECO:0000313" key="3">
    <source>
        <dbReference type="Proteomes" id="UP000295075"/>
    </source>
</evidence>
<reference evidence="2 3" key="1">
    <citation type="submission" date="2019-03" db="EMBL/GenBank/DDBJ databases">
        <title>Draft genome sequences of novel Actinobacteria.</title>
        <authorList>
            <person name="Sahin N."/>
            <person name="Ay H."/>
            <person name="Saygin H."/>
        </authorList>
    </citation>
    <scope>NUCLEOTIDE SEQUENCE [LARGE SCALE GENOMIC DNA]</scope>
    <source>
        <strain evidence="2 3">JCM 30547</strain>
    </source>
</reference>
<protein>
    <recommendedName>
        <fullName evidence="4">HSP18 transcriptional regulator</fullName>
    </recommendedName>
</protein>
<evidence type="ECO:0008006" key="4">
    <source>
        <dbReference type="Google" id="ProtNLM"/>
    </source>
</evidence>
<evidence type="ECO:0000256" key="1">
    <source>
        <dbReference type="SAM" id="MobiDB-lite"/>
    </source>
</evidence>
<comment type="caution">
    <text evidence="2">The sequence shown here is derived from an EMBL/GenBank/DDBJ whole genome shotgun (WGS) entry which is preliminary data.</text>
</comment>
<dbReference type="AlphaFoldDB" id="A0A4R4Q0D1"/>
<accession>A0A4R4Q0D1</accession>
<dbReference type="RefSeq" id="WP_132408182.1">
    <property type="nucleotide sequence ID" value="NZ_SMKA01000079.1"/>
</dbReference>
<feature type="region of interest" description="Disordered" evidence="1">
    <location>
        <begin position="171"/>
        <end position="209"/>
    </location>
</feature>
<organism evidence="2 3">
    <name type="scientific">Kribbella albertanoniae</name>
    <dbReference type="NCBI Taxonomy" id="1266829"/>
    <lineage>
        <taxon>Bacteria</taxon>
        <taxon>Bacillati</taxon>
        <taxon>Actinomycetota</taxon>
        <taxon>Actinomycetes</taxon>
        <taxon>Propionibacteriales</taxon>
        <taxon>Kribbellaceae</taxon>
        <taxon>Kribbella</taxon>
    </lineage>
</organism>
<dbReference type="EMBL" id="SMKA01000079">
    <property type="protein sequence ID" value="TDC28334.1"/>
    <property type="molecule type" value="Genomic_DNA"/>
</dbReference>
<keyword evidence="3" id="KW-1185">Reference proteome</keyword>
<proteinExistence type="predicted"/>
<dbReference type="Proteomes" id="UP000295075">
    <property type="component" value="Unassembled WGS sequence"/>
</dbReference>
<sequence length="209" mass="22625">MPKADSIIPPADMLRRLTEVLRTRASAEPAEAVSADELLEALHQLRHLRDSLNAWEPQLIAAARTAGTSWAQLAPALGVATRQAAERRYLRLHPNAAEPGLNREQRVQATRDQRAGERAVAEWARHNAADLRRVAGQVAALSGLDSRTQASVDAVHDALGNNDTTALLAPLSQAGPQLSGDHPDLADRISDLGARSDEARQSGRERKRT</sequence>
<name>A0A4R4Q0D1_9ACTN</name>